<proteinExistence type="predicted"/>
<feature type="domain" description="Endonuclease/exonuclease/phosphatase" evidence="1">
    <location>
        <begin position="8"/>
        <end position="117"/>
    </location>
</feature>
<dbReference type="GO" id="GO:0003824">
    <property type="term" value="F:catalytic activity"/>
    <property type="evidence" value="ECO:0007669"/>
    <property type="project" value="InterPro"/>
</dbReference>
<evidence type="ECO:0000313" key="2">
    <source>
        <dbReference type="EMBL" id="KOC70415.1"/>
    </source>
</evidence>
<accession>A0A0L7RHS0</accession>
<sequence>MLTNNVIIATIQETWLSPNVDMTFCDYNIVRKDRFRGRPHSGLAILIHKSIKFSNMPLNIPGGVEVVVIKLTEFNVAIISADSTDRALDQASLDALTSLRLPFVIGADLNAKHTNWNNSCCNSNGKTLDAYLKRGTYSIYILSGHTFALRSIQNNIHYRLFPLKLHYQR</sequence>
<dbReference type="InterPro" id="IPR005135">
    <property type="entry name" value="Endo/exonuclease/phosphatase"/>
</dbReference>
<keyword evidence="3" id="KW-1185">Reference proteome</keyword>
<dbReference type="InterPro" id="IPR036691">
    <property type="entry name" value="Endo/exonu/phosph_ase_sf"/>
</dbReference>
<dbReference type="SUPFAM" id="SSF56219">
    <property type="entry name" value="DNase I-like"/>
    <property type="match status" value="1"/>
</dbReference>
<dbReference type="EMBL" id="KQ414590">
    <property type="protein sequence ID" value="KOC70415.1"/>
    <property type="molecule type" value="Genomic_DNA"/>
</dbReference>
<gene>
    <name evidence="2" type="ORF">WH47_02918</name>
</gene>
<protein>
    <recommendedName>
        <fullName evidence="1">Endonuclease/exonuclease/phosphatase domain-containing protein</fullName>
    </recommendedName>
</protein>
<reference evidence="2 3" key="1">
    <citation type="submission" date="2015-07" db="EMBL/GenBank/DDBJ databases">
        <title>The genome of Habropoda laboriosa.</title>
        <authorList>
            <person name="Pan H."/>
            <person name="Kapheim K."/>
        </authorList>
    </citation>
    <scope>NUCLEOTIDE SEQUENCE [LARGE SCALE GENOMIC DNA]</scope>
    <source>
        <strain evidence="2">0110345459</strain>
    </source>
</reference>
<evidence type="ECO:0000259" key="1">
    <source>
        <dbReference type="Pfam" id="PF03372"/>
    </source>
</evidence>
<dbReference type="Gene3D" id="3.60.10.10">
    <property type="entry name" value="Endonuclease/exonuclease/phosphatase"/>
    <property type="match status" value="1"/>
</dbReference>
<name>A0A0L7RHS0_9HYME</name>
<evidence type="ECO:0000313" key="3">
    <source>
        <dbReference type="Proteomes" id="UP000053825"/>
    </source>
</evidence>
<dbReference type="STRING" id="597456.A0A0L7RHS0"/>
<dbReference type="AlphaFoldDB" id="A0A0L7RHS0"/>
<organism evidence="2 3">
    <name type="scientific">Habropoda laboriosa</name>
    <dbReference type="NCBI Taxonomy" id="597456"/>
    <lineage>
        <taxon>Eukaryota</taxon>
        <taxon>Metazoa</taxon>
        <taxon>Ecdysozoa</taxon>
        <taxon>Arthropoda</taxon>
        <taxon>Hexapoda</taxon>
        <taxon>Insecta</taxon>
        <taxon>Pterygota</taxon>
        <taxon>Neoptera</taxon>
        <taxon>Endopterygota</taxon>
        <taxon>Hymenoptera</taxon>
        <taxon>Apocrita</taxon>
        <taxon>Aculeata</taxon>
        <taxon>Apoidea</taxon>
        <taxon>Anthophila</taxon>
        <taxon>Apidae</taxon>
        <taxon>Habropoda</taxon>
    </lineage>
</organism>
<dbReference type="Proteomes" id="UP000053825">
    <property type="component" value="Unassembled WGS sequence"/>
</dbReference>
<dbReference type="Pfam" id="PF03372">
    <property type="entry name" value="Exo_endo_phos"/>
    <property type="match status" value="1"/>
</dbReference>